<dbReference type="Gene3D" id="3.40.1350.10">
    <property type="match status" value="1"/>
</dbReference>
<feature type="domain" description="Endonuclease NucS C-terminal" evidence="1">
    <location>
        <begin position="113"/>
        <end position="179"/>
    </location>
</feature>
<dbReference type="Proteomes" id="UP001108025">
    <property type="component" value="Unassembled WGS sequence"/>
</dbReference>
<dbReference type="AlphaFoldDB" id="A0A9Q3V6G4"/>
<organism evidence="2 3">
    <name type="scientific">Chryseobacterium turcicum</name>
    <dbReference type="NCBI Taxonomy" id="2898076"/>
    <lineage>
        <taxon>Bacteria</taxon>
        <taxon>Pseudomonadati</taxon>
        <taxon>Bacteroidota</taxon>
        <taxon>Flavobacteriia</taxon>
        <taxon>Flavobacteriales</taxon>
        <taxon>Weeksellaceae</taxon>
        <taxon>Chryseobacterium group</taxon>
        <taxon>Chryseobacterium</taxon>
    </lineage>
</organism>
<evidence type="ECO:0000313" key="2">
    <source>
        <dbReference type="EMBL" id="MCD1119132.1"/>
    </source>
</evidence>
<accession>A0A9Q3V6G4</accession>
<keyword evidence="3" id="KW-1185">Reference proteome</keyword>
<dbReference type="GO" id="GO:0003676">
    <property type="term" value="F:nucleic acid binding"/>
    <property type="evidence" value="ECO:0007669"/>
    <property type="project" value="InterPro"/>
</dbReference>
<evidence type="ECO:0000313" key="3">
    <source>
        <dbReference type="Proteomes" id="UP001108025"/>
    </source>
</evidence>
<dbReference type="InterPro" id="IPR011856">
    <property type="entry name" value="tRNA_endonuc-like_dom_sf"/>
</dbReference>
<gene>
    <name evidence="2" type="ORF">LO744_20010</name>
</gene>
<comment type="caution">
    <text evidence="2">The sequence shown here is derived from an EMBL/GenBank/DDBJ whole genome shotgun (WGS) entry which is preliminary data.</text>
</comment>
<dbReference type="GO" id="GO:0004519">
    <property type="term" value="F:endonuclease activity"/>
    <property type="evidence" value="ECO:0007669"/>
    <property type="project" value="UniProtKB-KW"/>
</dbReference>
<sequence>MPIKKTQQEKLESFFDSLNKEIVKNGSKSIKVKTLVKNFGYSKRSIQNIMKINDELKSRGLFAQPEYSMDLKFESILRISSYPVKQLGDLFSSEKQLEDFFDTKKLYKKLDIKSVERQYSPNGSKDRLDFRGITEEGEVVVLELKNFGGGKSAVEQVLRYTGLLKLENSKSKIRTVLVTGIQNYETTLAINGMTKTQRKSFEWYLYKFDKSSNKLDLIRLSDEDFK</sequence>
<keyword evidence="2" id="KW-0378">Hydrolase</keyword>
<keyword evidence="2" id="KW-0255">Endonuclease</keyword>
<dbReference type="EMBL" id="JAJNAY010000003">
    <property type="protein sequence ID" value="MCD1119132.1"/>
    <property type="molecule type" value="Genomic_DNA"/>
</dbReference>
<dbReference type="RefSeq" id="WP_230672606.1">
    <property type="nucleotide sequence ID" value="NZ_JAJNAY010000003.1"/>
</dbReference>
<name>A0A9Q3V6G4_9FLAO</name>
<reference evidence="2" key="1">
    <citation type="submission" date="2021-11" db="EMBL/GenBank/DDBJ databases">
        <title>Description of novel Chryseobacterium species.</title>
        <authorList>
            <person name="Saticioglu I.B."/>
            <person name="Ay H."/>
            <person name="Altun S."/>
            <person name="Duman M."/>
        </authorList>
    </citation>
    <scope>NUCLEOTIDE SEQUENCE</scope>
    <source>
        <strain evidence="2">C-17</strain>
    </source>
</reference>
<evidence type="ECO:0000259" key="1">
    <source>
        <dbReference type="Pfam" id="PF01939"/>
    </source>
</evidence>
<keyword evidence="2" id="KW-0540">Nuclease</keyword>
<dbReference type="Pfam" id="PF01939">
    <property type="entry name" value="NucS_C"/>
    <property type="match status" value="1"/>
</dbReference>
<proteinExistence type="predicted"/>
<protein>
    <submittedName>
        <fullName evidence="2">Endonuclease NucS</fullName>
    </submittedName>
</protein>
<dbReference type="InterPro" id="IPR048301">
    <property type="entry name" value="NucS_C"/>
</dbReference>